<keyword evidence="4" id="KW-0560">Oxidoreductase</keyword>
<keyword evidence="6" id="KW-1133">Transmembrane helix</keyword>
<feature type="transmembrane region" description="Helical" evidence="6">
    <location>
        <begin position="6"/>
        <end position="26"/>
    </location>
</feature>
<reference evidence="8" key="1">
    <citation type="submission" date="2023-03" db="EMBL/GenBank/DDBJ databases">
        <title>Massive genome expansion in bonnet fungi (Mycena s.s.) driven by repeated elements and novel gene families across ecological guilds.</title>
        <authorList>
            <consortium name="Lawrence Berkeley National Laboratory"/>
            <person name="Harder C.B."/>
            <person name="Miyauchi S."/>
            <person name="Viragh M."/>
            <person name="Kuo A."/>
            <person name="Thoen E."/>
            <person name="Andreopoulos B."/>
            <person name="Lu D."/>
            <person name="Skrede I."/>
            <person name="Drula E."/>
            <person name="Henrissat B."/>
            <person name="Morin E."/>
            <person name="Kohler A."/>
            <person name="Barry K."/>
            <person name="LaButti K."/>
            <person name="Morin E."/>
            <person name="Salamov A."/>
            <person name="Lipzen A."/>
            <person name="Mereny Z."/>
            <person name="Hegedus B."/>
            <person name="Baldrian P."/>
            <person name="Stursova M."/>
            <person name="Weitz H."/>
            <person name="Taylor A."/>
            <person name="Grigoriev I.V."/>
            <person name="Nagy L.G."/>
            <person name="Martin F."/>
            <person name="Kauserud H."/>
        </authorList>
    </citation>
    <scope>NUCLEOTIDE SEQUENCE</scope>
    <source>
        <strain evidence="8">CBHHK067</strain>
    </source>
</reference>
<organism evidence="8 9">
    <name type="scientific">Mycena rosella</name>
    <name type="common">Pink bonnet</name>
    <name type="synonym">Agaricus rosellus</name>
    <dbReference type="NCBI Taxonomy" id="1033263"/>
    <lineage>
        <taxon>Eukaryota</taxon>
        <taxon>Fungi</taxon>
        <taxon>Dikarya</taxon>
        <taxon>Basidiomycota</taxon>
        <taxon>Agaricomycotina</taxon>
        <taxon>Agaricomycetes</taxon>
        <taxon>Agaricomycetidae</taxon>
        <taxon>Agaricales</taxon>
        <taxon>Marasmiineae</taxon>
        <taxon>Mycenaceae</taxon>
        <taxon>Mycena</taxon>
    </lineage>
</organism>
<dbReference type="InterPro" id="IPR050493">
    <property type="entry name" value="FAD-dep_Monooxygenase_BioMet"/>
</dbReference>
<dbReference type="GO" id="GO:0004497">
    <property type="term" value="F:monooxygenase activity"/>
    <property type="evidence" value="ECO:0007669"/>
    <property type="project" value="UniProtKB-KW"/>
</dbReference>
<comment type="caution">
    <text evidence="8">The sequence shown here is derived from an EMBL/GenBank/DDBJ whole genome shotgun (WGS) entry which is preliminary data.</text>
</comment>
<evidence type="ECO:0000256" key="4">
    <source>
        <dbReference type="ARBA" id="ARBA00023002"/>
    </source>
</evidence>
<dbReference type="InterPro" id="IPR002938">
    <property type="entry name" value="FAD-bd"/>
</dbReference>
<evidence type="ECO:0000313" key="8">
    <source>
        <dbReference type="EMBL" id="KAJ7657587.1"/>
    </source>
</evidence>
<dbReference type="Pfam" id="PF01494">
    <property type="entry name" value="FAD_binding_3"/>
    <property type="match status" value="1"/>
</dbReference>
<evidence type="ECO:0000259" key="7">
    <source>
        <dbReference type="Pfam" id="PF01494"/>
    </source>
</evidence>
<evidence type="ECO:0000256" key="1">
    <source>
        <dbReference type="ARBA" id="ARBA00007992"/>
    </source>
</evidence>
<feature type="domain" description="FAD-binding" evidence="7">
    <location>
        <begin position="11"/>
        <end position="369"/>
    </location>
</feature>
<gene>
    <name evidence="8" type="ORF">B0H17DRAFT_1097626</name>
</gene>
<evidence type="ECO:0000256" key="3">
    <source>
        <dbReference type="ARBA" id="ARBA00022827"/>
    </source>
</evidence>
<dbReference type="PANTHER" id="PTHR13789">
    <property type="entry name" value="MONOOXYGENASE"/>
    <property type="match status" value="1"/>
</dbReference>
<dbReference type="Proteomes" id="UP001221757">
    <property type="component" value="Unassembled WGS sequence"/>
</dbReference>
<dbReference type="InterPro" id="IPR036188">
    <property type="entry name" value="FAD/NAD-bd_sf"/>
</dbReference>
<sequence>MTDSEAALNFIIVGASIAGLASAIALKASGHNVLVLERESQLGGTVPGAAHVPPNGCKVLFDWGLEAQIRANAAVSVGFAVYKYDGGKAPERDFIGVNHWSSEMLDEARGEFVQFRLQDLLRILYDEGMKPSQEPPNSRVTVLFGAEVVKVDCVNYSVTLRSGDIHRGDAIIGADGARGVVRRTLLQETGVDPDSCDVPTGLALYRTVIPRTLAIQHPDLASFYESPANTLELGSNRGAITSSVGTEGDIMLWVYTPSAIGTSMQEPDAKLTDVLGSCDPQIEKLAALAAPATCVQIYDRHELYSWVSESGRVLVLGDAAHPFPPGSLHTSSIAIEDGAFIGKIFSHTRNPDRIPEFMNAFEEHRRDRCYRIREVEKDNISGLITLPDGELQMVRDAAMRANTAAGRNVMDPNPNSEGSNLQQIIGGTRMIFSYDPVDDAEEWWMSWGRLRGFAEQDA</sequence>
<keyword evidence="5" id="KW-0503">Monooxygenase</keyword>
<dbReference type="PRINTS" id="PR00420">
    <property type="entry name" value="RNGMNOXGNASE"/>
</dbReference>
<comment type="similarity">
    <text evidence="1">Belongs to the paxM FAD-dependent monooxygenase family.</text>
</comment>
<evidence type="ECO:0000313" key="9">
    <source>
        <dbReference type="Proteomes" id="UP001221757"/>
    </source>
</evidence>
<keyword evidence="9" id="KW-1185">Reference proteome</keyword>
<keyword evidence="6" id="KW-0812">Transmembrane</keyword>
<keyword evidence="2" id="KW-0285">Flavoprotein</keyword>
<dbReference type="GO" id="GO:0071949">
    <property type="term" value="F:FAD binding"/>
    <property type="evidence" value="ECO:0007669"/>
    <property type="project" value="InterPro"/>
</dbReference>
<name>A0AAD7CQ69_MYCRO</name>
<evidence type="ECO:0000256" key="6">
    <source>
        <dbReference type="SAM" id="Phobius"/>
    </source>
</evidence>
<dbReference type="SUPFAM" id="SSF51905">
    <property type="entry name" value="FAD/NAD(P)-binding domain"/>
    <property type="match status" value="1"/>
</dbReference>
<dbReference type="EMBL" id="JARKIE010000287">
    <property type="protein sequence ID" value="KAJ7657587.1"/>
    <property type="molecule type" value="Genomic_DNA"/>
</dbReference>
<protein>
    <recommendedName>
        <fullName evidence="7">FAD-binding domain-containing protein</fullName>
    </recommendedName>
</protein>
<dbReference type="AlphaFoldDB" id="A0AAD7CQ69"/>
<keyword evidence="3" id="KW-0274">FAD</keyword>
<evidence type="ECO:0000256" key="2">
    <source>
        <dbReference type="ARBA" id="ARBA00022630"/>
    </source>
</evidence>
<evidence type="ECO:0000256" key="5">
    <source>
        <dbReference type="ARBA" id="ARBA00023033"/>
    </source>
</evidence>
<proteinExistence type="inferred from homology"/>
<dbReference type="PANTHER" id="PTHR13789:SF309">
    <property type="entry name" value="PUTATIVE (AFU_ORTHOLOGUE AFUA_6G14510)-RELATED"/>
    <property type="match status" value="1"/>
</dbReference>
<accession>A0AAD7CQ69</accession>
<dbReference type="Gene3D" id="3.50.50.60">
    <property type="entry name" value="FAD/NAD(P)-binding domain"/>
    <property type="match status" value="1"/>
</dbReference>
<keyword evidence="6" id="KW-0472">Membrane</keyword>